<dbReference type="CDD" id="cd00586">
    <property type="entry name" value="4HBT"/>
    <property type="match status" value="1"/>
</dbReference>
<evidence type="ECO:0000256" key="1">
    <source>
        <dbReference type="SAM" id="MobiDB-lite"/>
    </source>
</evidence>
<dbReference type="InterPro" id="IPR029069">
    <property type="entry name" value="HotDog_dom_sf"/>
</dbReference>
<proteinExistence type="predicted"/>
<dbReference type="AlphaFoldDB" id="A0AAN6PY87"/>
<evidence type="ECO:0000313" key="3">
    <source>
        <dbReference type="Proteomes" id="UP001305647"/>
    </source>
</evidence>
<dbReference type="PANTHER" id="PTHR31793">
    <property type="entry name" value="4-HYDROXYBENZOYL-COA THIOESTERASE FAMILY MEMBER"/>
    <property type="match status" value="1"/>
</dbReference>
<dbReference type="InterPro" id="IPR050563">
    <property type="entry name" value="4-hydroxybenzoyl-CoA_TE"/>
</dbReference>
<gene>
    <name evidence="2" type="ORF">N658DRAFT_497625</name>
</gene>
<reference evidence="2" key="2">
    <citation type="submission" date="2023-05" db="EMBL/GenBank/DDBJ databases">
        <authorList>
            <consortium name="Lawrence Berkeley National Laboratory"/>
            <person name="Steindorff A."/>
            <person name="Hensen N."/>
            <person name="Bonometti L."/>
            <person name="Westerberg I."/>
            <person name="Brannstrom I.O."/>
            <person name="Guillou S."/>
            <person name="Cros-Aarteil S."/>
            <person name="Calhoun S."/>
            <person name="Haridas S."/>
            <person name="Kuo A."/>
            <person name="Mondo S."/>
            <person name="Pangilinan J."/>
            <person name="Riley R."/>
            <person name="Labutti K."/>
            <person name="Andreopoulos B."/>
            <person name="Lipzen A."/>
            <person name="Chen C."/>
            <person name="Yanf M."/>
            <person name="Daum C."/>
            <person name="Ng V."/>
            <person name="Clum A."/>
            <person name="Ohm R."/>
            <person name="Martin F."/>
            <person name="Silar P."/>
            <person name="Natvig D."/>
            <person name="Lalanne C."/>
            <person name="Gautier V."/>
            <person name="Ament-Velasquez S.L."/>
            <person name="Kruys A."/>
            <person name="Hutchinson M.I."/>
            <person name="Powell A.J."/>
            <person name="Barry K."/>
            <person name="Miller A.N."/>
            <person name="Grigoriev I.V."/>
            <person name="Debuchy R."/>
            <person name="Gladieux P."/>
            <person name="Thoren M.H."/>
            <person name="Johannesson H."/>
        </authorList>
    </citation>
    <scope>NUCLEOTIDE SEQUENCE</scope>
    <source>
        <strain evidence="2">CBS 757.83</strain>
    </source>
</reference>
<dbReference type="PANTHER" id="PTHR31793:SF39">
    <property type="entry name" value="THIOESTERASE_THIOL ESTER DEHYDRASE-ISOMERASE"/>
    <property type="match status" value="1"/>
</dbReference>
<feature type="region of interest" description="Disordered" evidence="1">
    <location>
        <begin position="44"/>
        <end position="65"/>
    </location>
</feature>
<dbReference type="Pfam" id="PF13279">
    <property type="entry name" value="4HBT_2"/>
    <property type="match status" value="1"/>
</dbReference>
<dbReference type="Proteomes" id="UP001305647">
    <property type="component" value="Unassembled WGS sequence"/>
</dbReference>
<comment type="caution">
    <text evidence="2">The sequence shown here is derived from an EMBL/GenBank/DDBJ whole genome shotgun (WGS) entry which is preliminary data.</text>
</comment>
<dbReference type="SUPFAM" id="SSF54637">
    <property type="entry name" value="Thioesterase/thiol ester dehydrase-isomerase"/>
    <property type="match status" value="1"/>
</dbReference>
<reference evidence="2" key="1">
    <citation type="journal article" date="2023" name="Mol. Phylogenet. Evol.">
        <title>Genome-scale phylogeny and comparative genomics of the fungal order Sordariales.</title>
        <authorList>
            <person name="Hensen N."/>
            <person name="Bonometti L."/>
            <person name="Westerberg I."/>
            <person name="Brannstrom I.O."/>
            <person name="Guillou S."/>
            <person name="Cros-Aarteil S."/>
            <person name="Calhoun S."/>
            <person name="Haridas S."/>
            <person name="Kuo A."/>
            <person name="Mondo S."/>
            <person name="Pangilinan J."/>
            <person name="Riley R."/>
            <person name="LaButti K."/>
            <person name="Andreopoulos B."/>
            <person name="Lipzen A."/>
            <person name="Chen C."/>
            <person name="Yan M."/>
            <person name="Daum C."/>
            <person name="Ng V."/>
            <person name="Clum A."/>
            <person name="Steindorff A."/>
            <person name="Ohm R.A."/>
            <person name="Martin F."/>
            <person name="Silar P."/>
            <person name="Natvig D.O."/>
            <person name="Lalanne C."/>
            <person name="Gautier V."/>
            <person name="Ament-Velasquez S.L."/>
            <person name="Kruys A."/>
            <person name="Hutchinson M.I."/>
            <person name="Powell A.J."/>
            <person name="Barry K."/>
            <person name="Miller A.N."/>
            <person name="Grigoriev I.V."/>
            <person name="Debuchy R."/>
            <person name="Gladieux P."/>
            <person name="Hiltunen Thoren M."/>
            <person name="Johannesson H."/>
        </authorList>
    </citation>
    <scope>NUCLEOTIDE SEQUENCE</scope>
    <source>
        <strain evidence="2">CBS 757.83</strain>
    </source>
</reference>
<dbReference type="EMBL" id="MU863643">
    <property type="protein sequence ID" value="KAK4100164.1"/>
    <property type="molecule type" value="Genomic_DNA"/>
</dbReference>
<keyword evidence="3" id="KW-1185">Reference proteome</keyword>
<organism evidence="2 3">
    <name type="scientific">Parathielavia hyrcaniae</name>
    <dbReference type="NCBI Taxonomy" id="113614"/>
    <lineage>
        <taxon>Eukaryota</taxon>
        <taxon>Fungi</taxon>
        <taxon>Dikarya</taxon>
        <taxon>Ascomycota</taxon>
        <taxon>Pezizomycotina</taxon>
        <taxon>Sordariomycetes</taxon>
        <taxon>Sordariomycetidae</taxon>
        <taxon>Sordariales</taxon>
        <taxon>Chaetomiaceae</taxon>
        <taxon>Parathielavia</taxon>
    </lineage>
</organism>
<sequence>MLSPVPARRPATSLAGSACRRAASIQVTPLLSLRRAFSSSLVDPDSTSSAAPEHVGQKKDPFPPPPSRWIADLRARIGKCLAFGCNAQQISLAAEVLRALATEWKGLLAGSDGFLTGGRRGLDGQQIAWGEMDSFQHVNNVNYFRYAESARVNWITNFAVHVDPQHRRQWRELMTPRSTGLIMRSLKADFKFPMVYPDRISVYHRLRARPERDPAPSAFALDCIVLSHRHRRIASRLEEDIVLYDYKKAGKTGMPDFMLDLFERTWELQQQETRRARMRIFALHGDVAQLEAETWNRPDAVEDIGAARGT</sequence>
<evidence type="ECO:0000313" key="2">
    <source>
        <dbReference type="EMBL" id="KAK4100164.1"/>
    </source>
</evidence>
<protein>
    <recommendedName>
        <fullName evidence="4">Thioesterase/thiol ester dehydrase-isomerase</fullName>
    </recommendedName>
</protein>
<accession>A0AAN6PY87</accession>
<dbReference type="GO" id="GO:0047617">
    <property type="term" value="F:fatty acyl-CoA hydrolase activity"/>
    <property type="evidence" value="ECO:0007669"/>
    <property type="project" value="TreeGrafter"/>
</dbReference>
<evidence type="ECO:0008006" key="4">
    <source>
        <dbReference type="Google" id="ProtNLM"/>
    </source>
</evidence>
<dbReference type="Gene3D" id="3.10.129.10">
    <property type="entry name" value="Hotdog Thioesterase"/>
    <property type="match status" value="1"/>
</dbReference>
<name>A0AAN6PY87_9PEZI</name>